<dbReference type="Gene3D" id="3.80.10.10">
    <property type="entry name" value="Ribonuclease Inhibitor"/>
    <property type="match status" value="1"/>
</dbReference>
<keyword evidence="6" id="KW-1185">Reference proteome</keyword>
<sequence>MALTTALKEPSGGSLSSGGLAWGQGHGGGAVMGEDRRGVHGGGAVVSAYTATDGAPDGMAVHATDVEWLSAAELHAALDVRQEMHTHAHWIPTGERLWGQVEALEDVGAMSDEIVRALRTMPPNVFTQCSLGTQGKVLSIPALVRRYLLGSSVTAIWQRRDRGGRRTLAISVVLDLTPSHPIHPPFVHALFALLSALERLHVSVQVLAYTLEGVWMALTSLHSCMPPGGAGALGGGAWDGASKARLLALLAAAMGAVMGSTSGGGDVDCDASAHHDASARHDANAHHDARRPETAAPPASCFVREAILLGVQLLLAAPIAPTSPRMVWLFTAGAAHTAAGAIGGACALAQAKNVEVVAVSLRALVTAIFATDEPLSAPPDAPPPPVDVARQLAACIGVAPATAPADGAVAPATADGAATQAVHATAGKAPAAPPPPSPPPHVYLSRALDYSMRSAEVRAPSSSPPPPAPREDEFEDEIVAFYRKVKSSSGQVRTATRFAWTRKGISEHDGFTMARIFSMEKHEPTPWNVRHLSLEGNALADRGLQALSLAWAHGALSHLSRLTLTWNSITHAGMKSFAAALRRGALPRLEWLFLNGNQIGDAGVLALATALEDAAREGVRVLAHLQQLWLHENGIGDAGVEALVRSLSGGGGGGGGGALPSLTTLSLDNNRIRLEGARRLVEGLRSGALPQCTNLLLNDNPAGRRAQDEVNEVLKRRRTS</sequence>
<keyword evidence="2" id="KW-0433">Leucine-rich repeat</keyword>
<evidence type="ECO:0000256" key="3">
    <source>
        <dbReference type="ARBA" id="ARBA00022737"/>
    </source>
</evidence>
<dbReference type="PANTHER" id="PTHR24113">
    <property type="entry name" value="RAN GTPASE-ACTIVATING PROTEIN 1"/>
    <property type="match status" value="1"/>
</dbReference>
<proteinExistence type="predicted"/>
<keyword evidence="3" id="KW-0677">Repeat</keyword>
<dbReference type="SUPFAM" id="SSF52047">
    <property type="entry name" value="RNI-like"/>
    <property type="match status" value="1"/>
</dbReference>
<organism evidence="5 6">
    <name type="scientific">Chrysochromulina tobinii</name>
    <dbReference type="NCBI Taxonomy" id="1460289"/>
    <lineage>
        <taxon>Eukaryota</taxon>
        <taxon>Haptista</taxon>
        <taxon>Haptophyta</taxon>
        <taxon>Prymnesiophyceae</taxon>
        <taxon>Prymnesiales</taxon>
        <taxon>Chrysochromulinaceae</taxon>
        <taxon>Chrysochromulina</taxon>
    </lineage>
</organism>
<dbReference type="InterPro" id="IPR027038">
    <property type="entry name" value="RanGap"/>
</dbReference>
<evidence type="ECO:0000313" key="5">
    <source>
        <dbReference type="EMBL" id="KOO29896.1"/>
    </source>
</evidence>
<feature type="compositionally biased region" description="Low complexity" evidence="4">
    <location>
        <begin position="420"/>
        <end position="430"/>
    </location>
</feature>
<comment type="caution">
    <text evidence="5">The sequence shown here is derived from an EMBL/GenBank/DDBJ whole genome shotgun (WGS) entry which is preliminary data.</text>
</comment>
<dbReference type="GO" id="GO:0005096">
    <property type="term" value="F:GTPase activator activity"/>
    <property type="evidence" value="ECO:0007669"/>
    <property type="project" value="UniProtKB-KW"/>
</dbReference>
<keyword evidence="1" id="KW-0343">GTPase activation</keyword>
<dbReference type="EMBL" id="JWZX01002335">
    <property type="protein sequence ID" value="KOO29896.1"/>
    <property type="molecule type" value="Genomic_DNA"/>
</dbReference>
<dbReference type="Proteomes" id="UP000037460">
    <property type="component" value="Unassembled WGS sequence"/>
</dbReference>
<accession>A0A0M0JTA8</accession>
<dbReference type="GO" id="GO:0005634">
    <property type="term" value="C:nucleus"/>
    <property type="evidence" value="ECO:0007669"/>
    <property type="project" value="TreeGrafter"/>
</dbReference>
<dbReference type="OrthoDB" id="120976at2759"/>
<dbReference type="SMART" id="SM00368">
    <property type="entry name" value="LRR_RI"/>
    <property type="match status" value="5"/>
</dbReference>
<gene>
    <name evidence="5" type="ORF">Ctob_012481</name>
</gene>
<protein>
    <recommendedName>
        <fullName evidence="7">Protein nlrc3</fullName>
    </recommendedName>
</protein>
<evidence type="ECO:0000256" key="4">
    <source>
        <dbReference type="SAM" id="MobiDB-lite"/>
    </source>
</evidence>
<dbReference type="InterPro" id="IPR032675">
    <property type="entry name" value="LRR_dom_sf"/>
</dbReference>
<feature type="region of interest" description="Disordered" evidence="4">
    <location>
        <begin position="272"/>
        <end position="294"/>
    </location>
</feature>
<evidence type="ECO:0000256" key="2">
    <source>
        <dbReference type="ARBA" id="ARBA00022614"/>
    </source>
</evidence>
<feature type="compositionally biased region" description="Pro residues" evidence="4">
    <location>
        <begin position="431"/>
        <end position="441"/>
    </location>
</feature>
<dbReference type="GO" id="GO:0005829">
    <property type="term" value="C:cytosol"/>
    <property type="evidence" value="ECO:0007669"/>
    <property type="project" value="TreeGrafter"/>
</dbReference>
<evidence type="ECO:0008006" key="7">
    <source>
        <dbReference type="Google" id="ProtNLM"/>
    </source>
</evidence>
<dbReference type="GO" id="GO:0006913">
    <property type="term" value="P:nucleocytoplasmic transport"/>
    <property type="evidence" value="ECO:0007669"/>
    <property type="project" value="TreeGrafter"/>
</dbReference>
<dbReference type="InterPro" id="IPR001611">
    <property type="entry name" value="Leu-rich_rpt"/>
</dbReference>
<feature type="compositionally biased region" description="Basic and acidic residues" evidence="4">
    <location>
        <begin position="272"/>
        <end position="293"/>
    </location>
</feature>
<dbReference type="GO" id="GO:0048471">
    <property type="term" value="C:perinuclear region of cytoplasm"/>
    <property type="evidence" value="ECO:0007669"/>
    <property type="project" value="TreeGrafter"/>
</dbReference>
<evidence type="ECO:0000313" key="6">
    <source>
        <dbReference type="Proteomes" id="UP000037460"/>
    </source>
</evidence>
<dbReference type="GO" id="GO:0031267">
    <property type="term" value="F:small GTPase binding"/>
    <property type="evidence" value="ECO:0007669"/>
    <property type="project" value="TreeGrafter"/>
</dbReference>
<feature type="region of interest" description="Disordered" evidence="4">
    <location>
        <begin position="1"/>
        <end position="20"/>
    </location>
</feature>
<evidence type="ECO:0000256" key="1">
    <source>
        <dbReference type="ARBA" id="ARBA00022468"/>
    </source>
</evidence>
<feature type="region of interest" description="Disordered" evidence="4">
    <location>
        <begin position="420"/>
        <end position="444"/>
    </location>
</feature>
<name>A0A0M0JTA8_9EUKA</name>
<reference evidence="6" key="1">
    <citation type="journal article" date="2015" name="PLoS Genet.">
        <title>Genome Sequence and Transcriptome Analyses of Chrysochromulina tobin: Metabolic Tools for Enhanced Algal Fitness in the Prominent Order Prymnesiales (Haptophyceae).</title>
        <authorList>
            <person name="Hovde B.T."/>
            <person name="Deodato C.R."/>
            <person name="Hunsperger H.M."/>
            <person name="Ryken S.A."/>
            <person name="Yost W."/>
            <person name="Jha R.K."/>
            <person name="Patterson J."/>
            <person name="Monnat R.J. Jr."/>
            <person name="Barlow S.B."/>
            <person name="Starkenburg S.R."/>
            <person name="Cattolico R.A."/>
        </authorList>
    </citation>
    <scope>NUCLEOTIDE SEQUENCE</scope>
    <source>
        <strain evidence="6">CCMP291</strain>
    </source>
</reference>
<dbReference type="AlphaFoldDB" id="A0A0M0JTA8"/>
<dbReference type="PANTHER" id="PTHR24113:SF12">
    <property type="entry name" value="RAN GTPASE-ACTIVATING PROTEIN 1"/>
    <property type="match status" value="1"/>
</dbReference>
<dbReference type="Pfam" id="PF13516">
    <property type="entry name" value="LRR_6"/>
    <property type="match status" value="5"/>
</dbReference>